<evidence type="ECO:0000313" key="5">
    <source>
        <dbReference type="Proteomes" id="UP000018733"/>
    </source>
</evidence>
<evidence type="ECO:0000259" key="2">
    <source>
        <dbReference type="Pfam" id="PF09925"/>
    </source>
</evidence>
<feature type="transmembrane region" description="Helical" evidence="1">
    <location>
        <begin position="96"/>
        <end position="112"/>
    </location>
</feature>
<feature type="transmembrane region" description="Helical" evidence="1">
    <location>
        <begin position="359"/>
        <end position="376"/>
    </location>
</feature>
<feature type="transmembrane region" description="Helical" evidence="1">
    <location>
        <begin position="61"/>
        <end position="84"/>
    </location>
</feature>
<feature type="domain" description="DUF4401" evidence="3">
    <location>
        <begin position="342"/>
        <end position="658"/>
    </location>
</feature>
<dbReference type="eggNOG" id="COG4929">
    <property type="taxonomic scope" value="Bacteria"/>
</dbReference>
<accession>V8QWT8</accession>
<dbReference type="STRING" id="1424334.W822_08315"/>
<dbReference type="PATRIC" id="fig|1424334.3.peg.1665"/>
<keyword evidence="1" id="KW-0472">Membrane</keyword>
<feature type="transmembrane region" description="Helical" evidence="1">
    <location>
        <begin position="212"/>
        <end position="230"/>
    </location>
</feature>
<name>V8QWT8_9BURK</name>
<feature type="transmembrane region" description="Helical" evidence="1">
    <location>
        <begin position="152"/>
        <end position="171"/>
    </location>
</feature>
<dbReference type="Proteomes" id="UP000018733">
    <property type="component" value="Unassembled WGS sequence"/>
</dbReference>
<sequence length="875" mass="95719">MRVLAVGLLASGVVTWIAANWDGLGKFERIAGVQGLLAVTVVIALVLAWRARCRPALASGVAGVPAFAGALFLASVVIGGLLALLGQTYQTGADPWTLFAWWAVLMLPWLWAARSWFVIVLWLVVLNTAVVLLLGERSLIRLPDGHSLASDAWTLVVVNAVLLALAECLRARFNDPYRVVPRLLVLATLVALFGTLAAYIEYIMRDRLNQDLLLQAVFVAVIVAAGFHVYRKLRPDAFILSQLAVFTVLYAGSFVLLVSWLFAESIELSVVLAFIVGLVGLLGCVSWLRQIHRSQPGAGDAETMPVSHAVAPGGATGSVDIRANDRTEPTRHWPLLFLFSFGFLFLLGVALILLLDIELTVAGALCIVVGLVGYFVLGERRRVVGATLVLAGSLLLAFEVSEHAYFGLPFPLPALGLAVGFMLLYHLYRAPWYQFLCAIVALLLVADVWLQYSSGFDTFESRVGWYSFLNEPAPVYMALATLILMALPRAWAVRYKTLAWALLCLPLGACFVYMYGESYGVVQDQAGGQAMLTLALEKWRLPARFPLYYLSNMVFALLPVVVAWLSASRRQVPWRDRVVVLLVLLGLGAVWGDLPGVQIGLLLCVLGYELRYRSMLAVGIVSIIIFLAQFYYQLSFLLLDKAHFLMGQGVVLLVIALIWHWAGSKGAVTVEGTVASAGTHMSSSAPSFSLRNESVSPKGAGVSGREGYPMRKNTVVMAAILLGLVAVLALANVDVVRKEAIIRDGTRFVVALRPVDPRSLMQGDYMTLNFVTPGADQADVFSDYSHHYVELSPDAQGVFQFTRTLPALTAPEQPGNVVVRYRRRINGGILFVTDAYFFQEGRGEHFAHARYGEFRVSRDGTALLVGLLDEKQNRL</sequence>
<gene>
    <name evidence="4" type="ORF">W822_08315</name>
</gene>
<evidence type="ECO:0000256" key="1">
    <source>
        <dbReference type="SAM" id="Phobius"/>
    </source>
</evidence>
<dbReference type="HOGENOM" id="CLU_335145_0_0_4"/>
<evidence type="ECO:0000313" key="4">
    <source>
        <dbReference type="EMBL" id="ETF03474.1"/>
    </source>
</evidence>
<feature type="transmembrane region" description="Helical" evidence="1">
    <location>
        <begin position="119"/>
        <end position="140"/>
    </location>
</feature>
<feature type="transmembrane region" description="Helical" evidence="1">
    <location>
        <begin position="29"/>
        <end position="49"/>
    </location>
</feature>
<dbReference type="InterPro" id="IPR025833">
    <property type="entry name" value="GDYXXLXY"/>
</dbReference>
<protein>
    <recommendedName>
        <fullName evidence="6">DUF4401 domain-containing protein</fullName>
    </recommendedName>
</protein>
<dbReference type="InterPro" id="IPR025513">
    <property type="entry name" value="DUF4401"/>
</dbReference>
<feature type="transmembrane region" description="Helical" evidence="1">
    <location>
        <begin position="406"/>
        <end position="425"/>
    </location>
</feature>
<feature type="transmembrane region" description="Helical" evidence="1">
    <location>
        <begin position="715"/>
        <end position="733"/>
    </location>
</feature>
<feature type="transmembrane region" description="Helical" evidence="1">
    <location>
        <begin position="383"/>
        <end position="400"/>
    </location>
</feature>
<feature type="transmembrane region" description="Helical" evidence="1">
    <location>
        <begin position="547"/>
        <end position="567"/>
    </location>
</feature>
<dbReference type="Pfam" id="PF14351">
    <property type="entry name" value="DUF4401"/>
    <property type="match status" value="1"/>
</dbReference>
<feature type="domain" description="DUF2157" evidence="2">
    <location>
        <begin position="4"/>
        <end position="115"/>
    </location>
</feature>
<feature type="transmembrane region" description="Helical" evidence="1">
    <location>
        <begin position="335"/>
        <end position="353"/>
    </location>
</feature>
<feature type="transmembrane region" description="Helical" evidence="1">
    <location>
        <begin position="579"/>
        <end position="608"/>
    </location>
</feature>
<feature type="transmembrane region" description="Helical" evidence="1">
    <location>
        <begin position="432"/>
        <end position="453"/>
    </location>
</feature>
<feature type="transmembrane region" description="Helical" evidence="1">
    <location>
        <begin position="237"/>
        <end position="262"/>
    </location>
</feature>
<keyword evidence="1" id="KW-0812">Transmembrane</keyword>
<evidence type="ECO:0000259" key="3">
    <source>
        <dbReference type="Pfam" id="PF14351"/>
    </source>
</evidence>
<dbReference type="Pfam" id="PF14345">
    <property type="entry name" value="GDYXXLXY"/>
    <property type="match status" value="1"/>
</dbReference>
<dbReference type="InterPro" id="IPR018677">
    <property type="entry name" value="DUF2157"/>
</dbReference>
<proteinExistence type="predicted"/>
<feature type="transmembrane region" description="Helical" evidence="1">
    <location>
        <begin position="644"/>
        <end position="662"/>
    </location>
</feature>
<feature type="transmembrane region" description="Helical" evidence="1">
    <location>
        <begin position="473"/>
        <end position="491"/>
    </location>
</feature>
<dbReference type="EMBL" id="AYXT01000009">
    <property type="protein sequence ID" value="ETF03474.1"/>
    <property type="molecule type" value="Genomic_DNA"/>
</dbReference>
<reference evidence="4 5" key="1">
    <citation type="journal article" date="2014" name="Genome Announc.">
        <title>Draft Genome Sequence of Advenella kashmirensis Strain W13003, a Polycyclic Aromatic Hydrocarbon-Degrading Bacterium.</title>
        <authorList>
            <person name="Wang X."/>
            <person name="Jin D."/>
            <person name="Zhou L."/>
            <person name="Wu L."/>
            <person name="An W."/>
            <person name="Zhao L."/>
        </authorList>
    </citation>
    <scope>NUCLEOTIDE SEQUENCE [LARGE SCALE GENOMIC DNA]</scope>
    <source>
        <strain evidence="4 5">W13003</strain>
    </source>
</reference>
<evidence type="ECO:0008006" key="6">
    <source>
        <dbReference type="Google" id="ProtNLM"/>
    </source>
</evidence>
<organism evidence="4 5">
    <name type="scientific">Advenella kashmirensis W13003</name>
    <dbReference type="NCBI Taxonomy" id="1424334"/>
    <lineage>
        <taxon>Bacteria</taxon>
        <taxon>Pseudomonadati</taxon>
        <taxon>Pseudomonadota</taxon>
        <taxon>Betaproteobacteria</taxon>
        <taxon>Burkholderiales</taxon>
        <taxon>Alcaligenaceae</taxon>
    </lineage>
</organism>
<keyword evidence="5" id="KW-1185">Reference proteome</keyword>
<keyword evidence="1" id="KW-1133">Transmembrane helix</keyword>
<feature type="transmembrane region" description="Helical" evidence="1">
    <location>
        <begin position="183"/>
        <end position="200"/>
    </location>
</feature>
<feature type="transmembrane region" description="Helical" evidence="1">
    <location>
        <begin position="268"/>
        <end position="288"/>
    </location>
</feature>
<comment type="caution">
    <text evidence="4">The sequence shown here is derived from an EMBL/GenBank/DDBJ whole genome shotgun (WGS) entry which is preliminary data.</text>
</comment>
<feature type="transmembrane region" description="Helical" evidence="1">
    <location>
        <begin position="614"/>
        <end position="632"/>
    </location>
</feature>
<dbReference type="AlphaFoldDB" id="V8QWT8"/>
<feature type="transmembrane region" description="Helical" evidence="1">
    <location>
        <begin position="498"/>
        <end position="516"/>
    </location>
</feature>
<dbReference type="Pfam" id="PF09925">
    <property type="entry name" value="DUF2157"/>
    <property type="match status" value="1"/>
</dbReference>
<dbReference type="eggNOG" id="COG4984">
    <property type="taxonomic scope" value="Bacteria"/>
</dbReference>